<dbReference type="InterPro" id="IPR003108">
    <property type="entry name" value="GAR_dom"/>
</dbReference>
<feature type="coiled-coil region" evidence="4">
    <location>
        <begin position="159"/>
        <end position="193"/>
    </location>
</feature>
<evidence type="ECO:0000256" key="3">
    <source>
        <dbReference type="ARBA" id="ARBA00023212"/>
    </source>
</evidence>
<dbReference type="GO" id="GO:0031267">
    <property type="term" value="F:small GTPase binding"/>
    <property type="evidence" value="ECO:0007669"/>
    <property type="project" value="TreeGrafter"/>
</dbReference>
<protein>
    <recommendedName>
        <fullName evidence="6">GAR domain-containing protein</fullName>
    </recommendedName>
</protein>
<feature type="coiled-coil region" evidence="4">
    <location>
        <begin position="949"/>
        <end position="1068"/>
    </location>
</feature>
<evidence type="ECO:0000256" key="5">
    <source>
        <dbReference type="SAM" id="MobiDB-lite"/>
    </source>
</evidence>
<sequence>MTESKPAGKKMMNLLSQIGTKLTDEAQHMIIEACEVLIKDLNSEIDKQRREYTENIKFRLSSESGLDVQKRDIEKIKQRIENTQELIEKKKRNPEKVKQIENLGKEKSQKDSELKAKEEVLKPLREELNKVKAKNIIDERLNAELHEKWNKHVQDLEDKESLDQRIAQAKESIENLKKNIDKLTRLRDKLANRDGEKEILRLQALTTNLMRNNILARNTKELANNCLNAGLGLKAILDDCDKLLARNNLIADKLPITLGIKSDEYTQSIVNSYIKQEQFLVSDEQIEFSKASVAFFFRIFIVEVKVNELIVVVKDTVDDFEKTAQAIEKQNELMSNLKVEELTPELIEAAYKFNTEFSQKNIFFRQRTKEFSEILQVQQIGVDRFQEKIRSKCASQVKERQRVSEILAKDGVARTGKNTAILTGFGSEVDRLLEVNWLQHKHQELRDFKKKQEGLTDENNALIGNFSILKVILEKAKVKQAGVDRFDIQKIAKLVKEINTFLDSADKDHTILKDVERRIKELQLVYDKLIDDICEDSKNFLKENFSMKFRQSQDLSVKVEDLMNFLDLKKNDLYNIKGNVDDNDKEMQAKFLTFELQLDDANQDEEFANERQRQIQSKIDRLQKNFLRMIPIKLRDIITCSAILDSLSRLDHHIKNTEQLIKDAYKKVKDFDADFKDLEAQIRDKRVKECDKALGVAFGNLEKLIKLLDRLNEDVNVVQGDQKKLKTNKFEDQEKNRDTTQFGREIESKQDDLNDQSKRKDGFKNQLDQLKAEYQDKLKKNDSSNGQEFVKIKQGADKLSIAILVQINFLEGPMTEEINHLKDNNQAMQKKYQYKKDRHGQCGKLRAIKTDEFKNWLQKLHDMEQRQENLEKAIKDIGYTPEYAKLYLSLVQRVAANKQKTLDMDNQVANNQKILVVQATDLDYLPQKIVKNQRLDEIYTLLEQMKVSFDGFDNILDDIDKELKKLEKDVEDFMNKLRGSQYNDVFNKLRKLENSLEKLNDKLREVDNEKDAFKDELDSVKGEIKNKDSIKKKFDELVKEADRIKDQRDDIQRNVDLLKTKFDKLDKKNLSVQDCEQIMQEADIQDKNANKELGNAIDVLEQLKDLRLKFKELSKAEQERQKLISQAKDGVKNNKDQIRAMKQAIQSIMDKANDFEVLYKSMIASEDYEPRRVSIQKKLAKVKAIKDEVQKIAKQREQLEEAVNKYTDAQLDALQDLVQLQAIIEENQKVAEDIKQLSNTLQDTNRKLDERRQRTQDAEIRKHTQKHLRDVDELSKQMALQAEMVDRFEDHVQSTIADEKQSSKDKNISPELQALQKVLEELKNKLNDFKVKYNGTGNDIKNIAKDIKDKDLENTEPLPNMAAIIDRLSKVSGELKQLKIEADNLQKQIEANAGKLGSMDVDKKLKRLLDLLVDAQKVKDTMDAIKRVIDLTDSYNGYTSDDDDEGFFNKMNDNSKNLRDDLQKELARFEELEKDIRQIIEELVFAKEKNDGNIDQETQDRINNTIDKVKGVYRVANDNKESIDKNAVNNKDKMSSHTLEQKVQRRKNELEDIDRICNENLEKINEVKELIDIEVENVSNDEKFYGKYANDLKAKHADLDKITTKIGSSHKFFKNILVDNEQLSQEIQATNGEPEGKVDKRLDHFDQHLIIKKRLNHAKQQYPYEGFGREIRDIEKDIEDMMNKKPKKAAAPAYKAVAGDDIDAMLASMLNNSGESVELKRLGGGFYMFGNKKIYCKLMNGKLVVRVGGGYVGIEEFIRIYMKEKAKKVGDKYEISREVDEDAIIKQDKKQKDNFKDPKGKNVVGLGSVRAGLK</sequence>
<name>A0A077ZQN8_STYLE</name>
<evidence type="ECO:0000313" key="8">
    <source>
        <dbReference type="Proteomes" id="UP000039865"/>
    </source>
</evidence>
<dbReference type="InParanoid" id="A0A077ZQN8"/>
<reference evidence="7 8" key="1">
    <citation type="submission" date="2014-06" db="EMBL/GenBank/DDBJ databases">
        <authorList>
            <person name="Swart Estienne"/>
        </authorList>
    </citation>
    <scope>NUCLEOTIDE SEQUENCE [LARGE SCALE GENOMIC DNA]</scope>
    <source>
        <strain evidence="7 8">130c</strain>
    </source>
</reference>
<dbReference type="GO" id="GO:0005794">
    <property type="term" value="C:Golgi apparatus"/>
    <property type="evidence" value="ECO:0007669"/>
    <property type="project" value="TreeGrafter"/>
</dbReference>
<feature type="coiled-coil region" evidence="4">
    <location>
        <begin position="1312"/>
        <end position="1339"/>
    </location>
</feature>
<dbReference type="Gene3D" id="3.30.920.20">
    <property type="entry name" value="Gas2-like domain"/>
    <property type="match status" value="1"/>
</dbReference>
<dbReference type="Gene3D" id="1.20.1480.30">
    <property type="entry name" value="Designed four-helix bundle protein"/>
    <property type="match status" value="1"/>
</dbReference>
<proteinExistence type="predicted"/>
<dbReference type="Proteomes" id="UP000039865">
    <property type="component" value="Unassembled WGS sequence"/>
</dbReference>
<dbReference type="SUPFAM" id="SSF143575">
    <property type="entry name" value="GAS2 domain-like"/>
    <property type="match status" value="1"/>
</dbReference>
<feature type="coiled-coil region" evidence="4">
    <location>
        <begin position="1448"/>
        <end position="1489"/>
    </location>
</feature>
<keyword evidence="2" id="KW-0963">Cytoplasm</keyword>
<feature type="coiled-coil region" evidence="4">
    <location>
        <begin position="1175"/>
        <end position="1261"/>
    </location>
</feature>
<dbReference type="InterPro" id="IPR036534">
    <property type="entry name" value="GAR_dom_sf"/>
</dbReference>
<dbReference type="PANTHER" id="PTHR19327:SF0">
    <property type="entry name" value="GOLGIN SUBFAMILY A MEMBER 4"/>
    <property type="match status" value="1"/>
</dbReference>
<evidence type="ECO:0000256" key="1">
    <source>
        <dbReference type="ARBA" id="ARBA00004245"/>
    </source>
</evidence>
<dbReference type="OrthoDB" id="10017054at2759"/>
<keyword evidence="8" id="KW-1185">Reference proteome</keyword>
<dbReference type="GO" id="GO:0048193">
    <property type="term" value="P:Golgi vesicle transport"/>
    <property type="evidence" value="ECO:0007669"/>
    <property type="project" value="TreeGrafter"/>
</dbReference>
<dbReference type="PROSITE" id="PS51460">
    <property type="entry name" value="GAR"/>
    <property type="match status" value="1"/>
</dbReference>
<dbReference type="EMBL" id="CCKQ01000672">
    <property type="protein sequence ID" value="CDW71764.1"/>
    <property type="molecule type" value="Genomic_DNA"/>
</dbReference>
<feature type="coiled-coil region" evidence="4">
    <location>
        <begin position="1368"/>
        <end position="1395"/>
    </location>
</feature>
<evidence type="ECO:0000313" key="7">
    <source>
        <dbReference type="EMBL" id="CDW71764.1"/>
    </source>
</evidence>
<feature type="region of interest" description="Disordered" evidence="5">
    <location>
        <begin position="728"/>
        <end position="761"/>
    </location>
</feature>
<dbReference type="GO" id="GO:0005856">
    <property type="term" value="C:cytoskeleton"/>
    <property type="evidence" value="ECO:0007669"/>
    <property type="project" value="UniProtKB-SubCell"/>
</dbReference>
<keyword evidence="3" id="KW-0206">Cytoskeleton</keyword>
<feature type="coiled-coil region" evidence="4">
    <location>
        <begin position="598"/>
        <end position="625"/>
    </location>
</feature>
<dbReference type="PANTHER" id="PTHR19327">
    <property type="entry name" value="GOLGIN"/>
    <property type="match status" value="1"/>
</dbReference>
<evidence type="ECO:0000256" key="2">
    <source>
        <dbReference type="ARBA" id="ARBA00022490"/>
    </source>
</evidence>
<evidence type="ECO:0000259" key="6">
    <source>
        <dbReference type="PROSITE" id="PS51460"/>
    </source>
</evidence>
<dbReference type="GO" id="GO:0008017">
    <property type="term" value="F:microtubule binding"/>
    <property type="evidence" value="ECO:0007669"/>
    <property type="project" value="InterPro"/>
</dbReference>
<keyword evidence="4" id="KW-0175">Coiled coil</keyword>
<organism evidence="7 8">
    <name type="scientific">Stylonychia lemnae</name>
    <name type="common">Ciliate</name>
    <dbReference type="NCBI Taxonomy" id="5949"/>
    <lineage>
        <taxon>Eukaryota</taxon>
        <taxon>Sar</taxon>
        <taxon>Alveolata</taxon>
        <taxon>Ciliophora</taxon>
        <taxon>Intramacronucleata</taxon>
        <taxon>Spirotrichea</taxon>
        <taxon>Stichotrichia</taxon>
        <taxon>Sporadotrichida</taxon>
        <taxon>Oxytrichidae</taxon>
        <taxon>Stylonychinae</taxon>
        <taxon>Stylonychia</taxon>
    </lineage>
</organism>
<evidence type="ECO:0000256" key="4">
    <source>
        <dbReference type="SAM" id="Coils"/>
    </source>
</evidence>
<gene>
    <name evidence="7" type="primary">Contig17433.g18549</name>
    <name evidence="7" type="ORF">STYLEM_713</name>
</gene>
<dbReference type="Pfam" id="PF02187">
    <property type="entry name" value="GAS2"/>
    <property type="match status" value="1"/>
</dbReference>
<feature type="coiled-coil region" evidence="4">
    <location>
        <begin position="31"/>
        <end position="134"/>
    </location>
</feature>
<comment type="subcellular location">
    <subcellularLocation>
        <location evidence="1">Cytoplasm</location>
        <location evidence="1">Cytoskeleton</location>
    </subcellularLocation>
</comment>
<accession>A0A077ZQN8</accession>
<feature type="domain" description="GAR" evidence="6">
    <location>
        <begin position="1683"/>
        <end position="1765"/>
    </location>
</feature>